<reference evidence="2" key="1">
    <citation type="submission" date="2021-06" db="EMBL/GenBank/DDBJ databases">
        <authorList>
            <person name="Kallberg Y."/>
            <person name="Tangrot J."/>
            <person name="Rosling A."/>
        </authorList>
    </citation>
    <scope>NUCLEOTIDE SEQUENCE</scope>
    <source>
        <strain evidence="2">IA702</strain>
    </source>
</reference>
<feature type="region of interest" description="Disordered" evidence="1">
    <location>
        <begin position="1"/>
        <end position="23"/>
    </location>
</feature>
<name>A0A9N8WEA8_9GLOM</name>
<keyword evidence="3" id="KW-1185">Reference proteome</keyword>
<evidence type="ECO:0000313" key="2">
    <source>
        <dbReference type="EMBL" id="CAG8487018.1"/>
    </source>
</evidence>
<dbReference type="Proteomes" id="UP000789572">
    <property type="component" value="Unassembled WGS sequence"/>
</dbReference>
<accession>A0A9N8WEA8</accession>
<comment type="caution">
    <text evidence="2">The sequence shown here is derived from an EMBL/GenBank/DDBJ whole genome shotgun (WGS) entry which is preliminary data.</text>
</comment>
<gene>
    <name evidence="2" type="ORF">POCULU_LOCUS1857</name>
</gene>
<feature type="region of interest" description="Disordered" evidence="1">
    <location>
        <begin position="109"/>
        <end position="132"/>
    </location>
</feature>
<dbReference type="AlphaFoldDB" id="A0A9N8WEA8"/>
<evidence type="ECO:0000256" key="1">
    <source>
        <dbReference type="SAM" id="MobiDB-lite"/>
    </source>
</evidence>
<organism evidence="2 3">
    <name type="scientific">Paraglomus occultum</name>
    <dbReference type="NCBI Taxonomy" id="144539"/>
    <lineage>
        <taxon>Eukaryota</taxon>
        <taxon>Fungi</taxon>
        <taxon>Fungi incertae sedis</taxon>
        <taxon>Mucoromycota</taxon>
        <taxon>Glomeromycotina</taxon>
        <taxon>Glomeromycetes</taxon>
        <taxon>Paraglomerales</taxon>
        <taxon>Paraglomeraceae</taxon>
        <taxon>Paraglomus</taxon>
    </lineage>
</organism>
<feature type="compositionally biased region" description="Basic and acidic residues" evidence="1">
    <location>
        <begin position="109"/>
        <end position="125"/>
    </location>
</feature>
<proteinExistence type="predicted"/>
<dbReference type="EMBL" id="CAJVPJ010000153">
    <property type="protein sequence ID" value="CAG8487018.1"/>
    <property type="molecule type" value="Genomic_DNA"/>
</dbReference>
<feature type="compositionally biased region" description="Basic residues" evidence="1">
    <location>
        <begin position="1"/>
        <end position="18"/>
    </location>
</feature>
<dbReference type="OrthoDB" id="2408246at2759"/>
<protein>
    <submittedName>
        <fullName evidence="2">1641_t:CDS:1</fullName>
    </submittedName>
</protein>
<sequence>MPATRKHLHISKPRRRQRSVSLTTRASRCGVKNYINVMKSIHPNEESFFPVTKEYMEEYIATKKKQGSIKANSLDQYFQHIESYNMAMGHGWDAEIFEPMMRDVLEELETVEGKNPKKKTGKDDEVQNENENTTSSLQLTLVCYDSSSSPPARIDFTSKLVLPDLTAADPANALKLIYETLSKYRPPKRWGDVDKSMLYYRLESWDADQRCSLADEEGYKTFWTHVCSQTETGNAVQLVVHGKRNTGGNAANGAPKTNLVIGTNINHTPTNLPLAPLTPRKSPPRLSNTGLDMITGLFGMNEFNNFEFPNAEYSPVSSPTFQQIRSVTIRSPSKVYKNNIAVTDNTTFESLINFAFKKPPPPGKQFVLMSANGELEYMPGDVVRKAIHGVGHADVIVRVEDVREVDFSHF</sequence>
<evidence type="ECO:0000313" key="3">
    <source>
        <dbReference type="Proteomes" id="UP000789572"/>
    </source>
</evidence>